<accession>A0A0F9J7S6</accession>
<sequence>MKNCEKDELRRLVLRGLSIKRIEGMGFKRATIKKYYKVFNPKSDIEL</sequence>
<dbReference type="EMBL" id="LAZR01010656">
    <property type="protein sequence ID" value="KKM65809.1"/>
    <property type="molecule type" value="Genomic_DNA"/>
</dbReference>
<comment type="caution">
    <text evidence="1">The sequence shown here is derived from an EMBL/GenBank/DDBJ whole genome shotgun (WGS) entry which is preliminary data.</text>
</comment>
<dbReference type="AlphaFoldDB" id="A0A0F9J7S6"/>
<gene>
    <name evidence="1" type="ORF">LCGC14_1487550</name>
</gene>
<name>A0A0F9J7S6_9ZZZZ</name>
<protein>
    <submittedName>
        <fullName evidence="1">Uncharacterized protein</fullName>
    </submittedName>
</protein>
<evidence type="ECO:0000313" key="1">
    <source>
        <dbReference type="EMBL" id="KKM65809.1"/>
    </source>
</evidence>
<reference evidence="1" key="1">
    <citation type="journal article" date="2015" name="Nature">
        <title>Complex archaea that bridge the gap between prokaryotes and eukaryotes.</title>
        <authorList>
            <person name="Spang A."/>
            <person name="Saw J.H."/>
            <person name="Jorgensen S.L."/>
            <person name="Zaremba-Niedzwiedzka K."/>
            <person name="Martijn J."/>
            <person name="Lind A.E."/>
            <person name="van Eijk R."/>
            <person name="Schleper C."/>
            <person name="Guy L."/>
            <person name="Ettema T.J."/>
        </authorList>
    </citation>
    <scope>NUCLEOTIDE SEQUENCE</scope>
</reference>
<proteinExistence type="predicted"/>
<organism evidence="1">
    <name type="scientific">marine sediment metagenome</name>
    <dbReference type="NCBI Taxonomy" id="412755"/>
    <lineage>
        <taxon>unclassified sequences</taxon>
        <taxon>metagenomes</taxon>
        <taxon>ecological metagenomes</taxon>
    </lineage>
</organism>